<evidence type="ECO:0000313" key="1">
    <source>
        <dbReference type="EMBL" id="MFD1990050.1"/>
    </source>
</evidence>
<dbReference type="EMBL" id="JBHUGF010000010">
    <property type="protein sequence ID" value="MFD1990050.1"/>
    <property type="molecule type" value="Genomic_DNA"/>
</dbReference>
<gene>
    <name evidence="1" type="ORF">ACFSGI_08770</name>
</gene>
<organism evidence="1 2">
    <name type="scientific">Paenibacillus nicotianae</name>
    <dbReference type="NCBI Taxonomy" id="1526551"/>
    <lineage>
        <taxon>Bacteria</taxon>
        <taxon>Bacillati</taxon>
        <taxon>Bacillota</taxon>
        <taxon>Bacilli</taxon>
        <taxon>Bacillales</taxon>
        <taxon>Paenibacillaceae</taxon>
        <taxon>Paenibacillus</taxon>
    </lineage>
</organism>
<proteinExistence type="predicted"/>
<dbReference type="RefSeq" id="WP_204823759.1">
    <property type="nucleotide sequence ID" value="NZ_JBHUGF010000010.1"/>
</dbReference>
<dbReference type="Proteomes" id="UP001597403">
    <property type="component" value="Unassembled WGS sequence"/>
</dbReference>
<name>A0ABW4UT19_9BACL</name>
<comment type="caution">
    <text evidence="1">The sequence shown here is derived from an EMBL/GenBank/DDBJ whole genome shotgun (WGS) entry which is preliminary data.</text>
</comment>
<accession>A0ABW4UT19</accession>
<sequence length="92" mass="11235">MSLVSVKIDEIEVLQLFSAEIRKQVQEIENELVYWDAKELQRRTCMSWSFIQDTFFNDPRFPKFKVRTKWLFPAKEARQFLTMWLKEQEVSK</sequence>
<reference evidence="2" key="1">
    <citation type="journal article" date="2019" name="Int. J. Syst. Evol. Microbiol.">
        <title>The Global Catalogue of Microorganisms (GCM) 10K type strain sequencing project: providing services to taxonomists for standard genome sequencing and annotation.</title>
        <authorList>
            <consortium name="The Broad Institute Genomics Platform"/>
            <consortium name="The Broad Institute Genome Sequencing Center for Infectious Disease"/>
            <person name="Wu L."/>
            <person name="Ma J."/>
        </authorList>
    </citation>
    <scope>NUCLEOTIDE SEQUENCE [LARGE SCALE GENOMIC DNA]</scope>
    <source>
        <strain evidence="2">CGMCC 1.15067</strain>
    </source>
</reference>
<protein>
    <submittedName>
        <fullName evidence="1">Group-specific protein</fullName>
    </submittedName>
</protein>
<evidence type="ECO:0000313" key="2">
    <source>
        <dbReference type="Proteomes" id="UP001597403"/>
    </source>
</evidence>
<keyword evidence="2" id="KW-1185">Reference proteome</keyword>